<dbReference type="EC" id="2.7.7.65" evidence="1"/>
<sequence>MKTRALTQLLATTSAPALLLKESSVQWSNEAFNELPKSDRHQVEHWGRESSDELLVCAGTLFERLIAGDHTLVIASGHRAVAQQRQLMQALIPQLQSGASPFFALPQILSQLLGWQSAAACTTLNTHQLTLVGHWHDRQQQPPQTLDLNTSLAASLYTDHAGATQVQEWSQPTRDPLLPERGIWLGQRVEDADGNMIGHLAVWDTEPQSSLADSIHLLQLCADLVGAWLPPKPADDDNKTFAADSLTHLPQRDALDAALEHIEQNHPEHDYLLALIDIDGLSRINAELGQQEGDRVLCTFADKLRHVCRPDDRVFRFGGDEFVMLMPAGKQPPPLLKRLGQINRSMAEQLGHPFQASAGTALMTEVNGSSDELMLLADSRLQQSKKQGAA</sequence>
<comment type="catalytic activity">
    <reaction evidence="2">
        <text>2 GTP = 3',3'-c-di-GMP + 2 diphosphate</text>
        <dbReference type="Rhea" id="RHEA:24898"/>
        <dbReference type="ChEBI" id="CHEBI:33019"/>
        <dbReference type="ChEBI" id="CHEBI:37565"/>
        <dbReference type="ChEBI" id="CHEBI:58805"/>
        <dbReference type="EC" id="2.7.7.65"/>
    </reaction>
</comment>
<comment type="caution">
    <text evidence="4">The sequence shown here is derived from an EMBL/GenBank/DDBJ whole genome shotgun (WGS) entry which is preliminary data.</text>
</comment>
<dbReference type="Pfam" id="PF00990">
    <property type="entry name" value="GGDEF"/>
    <property type="match status" value="1"/>
</dbReference>
<evidence type="ECO:0000313" key="5">
    <source>
        <dbReference type="Proteomes" id="UP001499915"/>
    </source>
</evidence>
<protein>
    <recommendedName>
        <fullName evidence="1">diguanylate cyclase</fullName>
        <ecNumber evidence="1">2.7.7.65</ecNumber>
    </recommendedName>
</protein>
<dbReference type="InterPro" id="IPR029787">
    <property type="entry name" value="Nucleotide_cyclase"/>
</dbReference>
<dbReference type="PANTHER" id="PTHR45138:SF9">
    <property type="entry name" value="DIGUANYLATE CYCLASE DGCM-RELATED"/>
    <property type="match status" value="1"/>
</dbReference>
<proteinExistence type="predicted"/>
<accession>A0ABP3TCQ4</accession>
<dbReference type="Gene3D" id="3.30.70.270">
    <property type="match status" value="1"/>
</dbReference>
<dbReference type="EMBL" id="BAAAET010000001">
    <property type="protein sequence ID" value="GAA0683213.1"/>
    <property type="molecule type" value="Genomic_DNA"/>
</dbReference>
<dbReference type="InterPro" id="IPR043128">
    <property type="entry name" value="Rev_trsase/Diguanyl_cyclase"/>
</dbReference>
<dbReference type="Proteomes" id="UP001499915">
    <property type="component" value="Unassembled WGS sequence"/>
</dbReference>
<evidence type="ECO:0000313" key="4">
    <source>
        <dbReference type="EMBL" id="GAA0683213.1"/>
    </source>
</evidence>
<feature type="domain" description="GGDEF" evidence="3">
    <location>
        <begin position="269"/>
        <end position="390"/>
    </location>
</feature>
<gene>
    <name evidence="4" type="ORF">GCM10009104_05370</name>
</gene>
<dbReference type="NCBIfam" id="TIGR00254">
    <property type="entry name" value="GGDEF"/>
    <property type="match status" value="1"/>
</dbReference>
<evidence type="ECO:0000256" key="1">
    <source>
        <dbReference type="ARBA" id="ARBA00012528"/>
    </source>
</evidence>
<dbReference type="CDD" id="cd01949">
    <property type="entry name" value="GGDEF"/>
    <property type="match status" value="1"/>
</dbReference>
<name>A0ABP3TCQ4_9GAMM</name>
<dbReference type="RefSeq" id="WP_343801912.1">
    <property type="nucleotide sequence ID" value="NZ_BAAAET010000001.1"/>
</dbReference>
<evidence type="ECO:0000259" key="3">
    <source>
        <dbReference type="PROSITE" id="PS50887"/>
    </source>
</evidence>
<reference evidence="5" key="1">
    <citation type="journal article" date="2019" name="Int. J. Syst. Evol. Microbiol.">
        <title>The Global Catalogue of Microorganisms (GCM) 10K type strain sequencing project: providing services to taxonomists for standard genome sequencing and annotation.</title>
        <authorList>
            <consortium name="The Broad Institute Genomics Platform"/>
            <consortium name="The Broad Institute Genome Sequencing Center for Infectious Disease"/>
            <person name="Wu L."/>
            <person name="Ma J."/>
        </authorList>
    </citation>
    <scope>NUCLEOTIDE SEQUENCE [LARGE SCALE GENOMIC DNA]</scope>
    <source>
        <strain evidence="5">JCM 15134</strain>
    </source>
</reference>
<dbReference type="PANTHER" id="PTHR45138">
    <property type="entry name" value="REGULATORY COMPONENTS OF SENSORY TRANSDUCTION SYSTEM"/>
    <property type="match status" value="1"/>
</dbReference>
<dbReference type="SMART" id="SM00267">
    <property type="entry name" value="GGDEF"/>
    <property type="match status" value="1"/>
</dbReference>
<dbReference type="InterPro" id="IPR000160">
    <property type="entry name" value="GGDEF_dom"/>
</dbReference>
<organism evidence="4 5">
    <name type="scientific">Marinobacterium maritimum</name>
    <dbReference type="NCBI Taxonomy" id="500162"/>
    <lineage>
        <taxon>Bacteria</taxon>
        <taxon>Pseudomonadati</taxon>
        <taxon>Pseudomonadota</taxon>
        <taxon>Gammaproteobacteria</taxon>
        <taxon>Oceanospirillales</taxon>
        <taxon>Oceanospirillaceae</taxon>
        <taxon>Marinobacterium</taxon>
    </lineage>
</organism>
<dbReference type="PROSITE" id="PS50887">
    <property type="entry name" value="GGDEF"/>
    <property type="match status" value="1"/>
</dbReference>
<evidence type="ECO:0000256" key="2">
    <source>
        <dbReference type="ARBA" id="ARBA00034247"/>
    </source>
</evidence>
<keyword evidence="5" id="KW-1185">Reference proteome</keyword>
<dbReference type="InterPro" id="IPR050469">
    <property type="entry name" value="Diguanylate_Cyclase"/>
</dbReference>
<dbReference type="SUPFAM" id="SSF55073">
    <property type="entry name" value="Nucleotide cyclase"/>
    <property type="match status" value="1"/>
</dbReference>